<proteinExistence type="inferred from homology"/>
<dbReference type="CDD" id="cd00293">
    <property type="entry name" value="USP-like"/>
    <property type="match status" value="1"/>
</dbReference>
<comment type="caution">
    <text evidence="3">The sequence shown here is derived from an EMBL/GenBank/DDBJ whole genome shotgun (WGS) entry which is preliminary data.</text>
</comment>
<organism evidence="3 4">
    <name type="scientific">Tepidamorphus gemmatus</name>
    <dbReference type="NCBI Taxonomy" id="747076"/>
    <lineage>
        <taxon>Bacteria</taxon>
        <taxon>Pseudomonadati</taxon>
        <taxon>Pseudomonadota</taxon>
        <taxon>Alphaproteobacteria</taxon>
        <taxon>Hyphomicrobiales</taxon>
        <taxon>Tepidamorphaceae</taxon>
        <taxon>Tepidamorphus</taxon>
    </lineage>
</organism>
<dbReference type="Pfam" id="PF00582">
    <property type="entry name" value="Usp"/>
    <property type="match status" value="1"/>
</dbReference>
<dbReference type="Proteomes" id="UP000295678">
    <property type="component" value="Unassembled WGS sequence"/>
</dbReference>
<dbReference type="OrthoDB" id="9804721at2"/>
<dbReference type="EMBL" id="SMAK01000010">
    <property type="protein sequence ID" value="TCT07209.1"/>
    <property type="molecule type" value="Genomic_DNA"/>
</dbReference>
<protein>
    <submittedName>
        <fullName evidence="3">Universal stress protein family protein</fullName>
    </submittedName>
</protein>
<feature type="domain" description="UspA" evidence="2">
    <location>
        <begin position="158"/>
        <end position="281"/>
    </location>
</feature>
<keyword evidence="4" id="KW-1185">Reference proteome</keyword>
<reference evidence="3 4" key="1">
    <citation type="submission" date="2019-03" db="EMBL/GenBank/DDBJ databases">
        <title>Genomic Encyclopedia of Type Strains, Phase IV (KMG-IV): sequencing the most valuable type-strain genomes for metagenomic binning, comparative biology and taxonomic classification.</title>
        <authorList>
            <person name="Goeker M."/>
        </authorList>
    </citation>
    <scope>NUCLEOTIDE SEQUENCE [LARGE SCALE GENOMIC DNA]</scope>
    <source>
        <strain evidence="3 4">DSM 19345</strain>
    </source>
</reference>
<dbReference type="Gene3D" id="3.40.50.12370">
    <property type="match status" value="1"/>
</dbReference>
<comment type="similarity">
    <text evidence="1">Belongs to the universal stress protein A family.</text>
</comment>
<dbReference type="PANTHER" id="PTHR46268:SF15">
    <property type="entry name" value="UNIVERSAL STRESS PROTEIN HP_0031"/>
    <property type="match status" value="1"/>
</dbReference>
<gene>
    <name evidence="3" type="ORF">EDC22_11056</name>
</gene>
<dbReference type="SUPFAM" id="SSF52402">
    <property type="entry name" value="Adenine nucleotide alpha hydrolases-like"/>
    <property type="match status" value="2"/>
</dbReference>
<evidence type="ECO:0000313" key="3">
    <source>
        <dbReference type="EMBL" id="TCT07209.1"/>
    </source>
</evidence>
<dbReference type="InterPro" id="IPR006016">
    <property type="entry name" value="UspA"/>
</dbReference>
<evidence type="ECO:0000259" key="2">
    <source>
        <dbReference type="Pfam" id="PF00582"/>
    </source>
</evidence>
<sequence length="282" mass="29178">MGLKDILVQIDTEGAGAASAHRQSFALSLAAAHDAHLTAVAFALEPTIPPMIMGEVPGALLESQRKRALDAANAAAAAFTAAADRAGVRSEVRVISCTESAAPPTLAVHGRTADLVIVGQSEPDDVLAIRDLMTEAVLFESGRPVLVVPYIGPDEARIRNVIVAWDGRREASRAANEALPLLVKADAVSVVVVGDSAPSARAGEPGADLALHLARHGINVSVKRIPDTGIDVADALLSHAADTEADLIVMGGYGHSRLREFVLGGATRGILASMTLPVLMAH</sequence>
<dbReference type="PRINTS" id="PR01438">
    <property type="entry name" value="UNVRSLSTRESS"/>
</dbReference>
<evidence type="ECO:0000256" key="1">
    <source>
        <dbReference type="ARBA" id="ARBA00008791"/>
    </source>
</evidence>
<dbReference type="InterPro" id="IPR006015">
    <property type="entry name" value="Universal_stress_UspA"/>
</dbReference>
<accession>A0A4R3M4L9</accession>
<evidence type="ECO:0000313" key="4">
    <source>
        <dbReference type="Proteomes" id="UP000295678"/>
    </source>
</evidence>
<dbReference type="AlphaFoldDB" id="A0A4R3M4L9"/>
<dbReference type="PANTHER" id="PTHR46268">
    <property type="entry name" value="STRESS RESPONSE PROTEIN NHAX"/>
    <property type="match status" value="1"/>
</dbReference>
<name>A0A4R3M4L9_9HYPH</name>
<dbReference type="RefSeq" id="WP_132807421.1">
    <property type="nucleotide sequence ID" value="NZ_SMAK01000010.1"/>
</dbReference>